<protein>
    <recommendedName>
        <fullName evidence="3">Natural product</fullName>
    </recommendedName>
</protein>
<proteinExistence type="predicted"/>
<evidence type="ECO:0000313" key="1">
    <source>
        <dbReference type="EMBL" id="WDE13956.1"/>
    </source>
</evidence>
<keyword evidence="2" id="KW-1185">Reference proteome</keyword>
<accession>A0ABY7VKG2</accession>
<name>A0ABY7VKG2_9GAMM</name>
<dbReference type="RefSeq" id="WP_274054410.1">
    <property type="nucleotide sequence ID" value="NZ_CP059693.1"/>
</dbReference>
<reference evidence="1 2" key="1">
    <citation type="journal article" date="2022" name="Mar. Drugs">
        <title>Bioassay-Guided Fractionation Leads to the Detection of Cholic Acid Generated by the Rare Thalassomonas sp.</title>
        <authorList>
            <person name="Pheiffer F."/>
            <person name="Schneider Y.K."/>
            <person name="Hansen E.H."/>
            <person name="Andersen J.H."/>
            <person name="Isaksson J."/>
            <person name="Busche T."/>
            <person name="R C."/>
            <person name="Kalinowski J."/>
            <person name="Zyl L.V."/>
            <person name="Trindade M."/>
        </authorList>
    </citation>
    <scope>NUCLEOTIDE SEQUENCE [LARGE SCALE GENOMIC DNA]</scope>
    <source>
        <strain evidence="1 2">A5K-61T</strain>
    </source>
</reference>
<gene>
    <name evidence="1" type="ORF">H3N35_11210</name>
</gene>
<sequence length="72" mass="7502">MKLKLNKNKLKNLSRDNKALPAAMTPQVGGAGSIDPIPTMVGCGPNTDVFKGCPTGGGCFSTPWQACINPEL</sequence>
<evidence type="ECO:0000313" key="2">
    <source>
        <dbReference type="Proteomes" id="UP001215231"/>
    </source>
</evidence>
<organism evidence="1 2">
    <name type="scientific">Thalassomonas haliotis</name>
    <dbReference type="NCBI Taxonomy" id="485448"/>
    <lineage>
        <taxon>Bacteria</taxon>
        <taxon>Pseudomonadati</taxon>
        <taxon>Pseudomonadota</taxon>
        <taxon>Gammaproteobacteria</taxon>
        <taxon>Alteromonadales</taxon>
        <taxon>Colwelliaceae</taxon>
        <taxon>Thalassomonas</taxon>
    </lineage>
</organism>
<dbReference type="Proteomes" id="UP001215231">
    <property type="component" value="Chromosome"/>
</dbReference>
<evidence type="ECO:0008006" key="3">
    <source>
        <dbReference type="Google" id="ProtNLM"/>
    </source>
</evidence>
<dbReference type="EMBL" id="CP059693">
    <property type="protein sequence ID" value="WDE13956.1"/>
    <property type="molecule type" value="Genomic_DNA"/>
</dbReference>